<keyword evidence="2" id="KW-1185">Reference proteome</keyword>
<comment type="caution">
    <text evidence="1">The sequence shown here is derived from an EMBL/GenBank/DDBJ whole genome shotgun (WGS) entry which is preliminary data.</text>
</comment>
<gene>
    <name evidence="1" type="ORF">I4F81_004390</name>
</gene>
<sequence length="238" mass="25757">MATLPVTSVRYGLPRTDRVALLGKPYECPPHLPHPMRERGPLEFRWWPFKLTFRVDVMLMTLGFLGIFGGLSILLSGIVYNNTGGAIGGIFLTLVGLAAIFIGFVWWWNAAARLAVAMTRGKRVQAAALWPSCTRPWIAKDVFHAEAVGWGVLFVVLRDGSTEVWASGVVGEFLASEIDPADLEGGLAGDLAGAVASGVVVDYSNSPMAHKQHGGEEEEAPPPPSLPPRAQWMPEQQV</sequence>
<dbReference type="EMBL" id="CM020618">
    <property type="protein sequence ID" value="KAK1861810.1"/>
    <property type="molecule type" value="Genomic_DNA"/>
</dbReference>
<dbReference type="Proteomes" id="UP000798662">
    <property type="component" value="Chromosome 1"/>
</dbReference>
<organism evidence="1 2">
    <name type="scientific">Pyropia yezoensis</name>
    <name type="common">Susabi-nori</name>
    <name type="synonym">Porphyra yezoensis</name>
    <dbReference type="NCBI Taxonomy" id="2788"/>
    <lineage>
        <taxon>Eukaryota</taxon>
        <taxon>Rhodophyta</taxon>
        <taxon>Bangiophyceae</taxon>
        <taxon>Bangiales</taxon>
        <taxon>Bangiaceae</taxon>
        <taxon>Pyropia</taxon>
    </lineage>
</organism>
<accession>A0ACC3BV23</accession>
<evidence type="ECO:0000313" key="2">
    <source>
        <dbReference type="Proteomes" id="UP000798662"/>
    </source>
</evidence>
<evidence type="ECO:0000313" key="1">
    <source>
        <dbReference type="EMBL" id="KAK1861810.1"/>
    </source>
</evidence>
<reference evidence="1" key="1">
    <citation type="submission" date="2019-11" db="EMBL/GenBank/DDBJ databases">
        <title>Nori genome reveals adaptations in red seaweeds to the harsh intertidal environment.</title>
        <authorList>
            <person name="Wang D."/>
            <person name="Mao Y."/>
        </authorList>
    </citation>
    <scope>NUCLEOTIDE SEQUENCE</scope>
    <source>
        <tissue evidence="1">Gametophyte</tissue>
    </source>
</reference>
<protein>
    <submittedName>
        <fullName evidence="1">Uncharacterized protein</fullName>
    </submittedName>
</protein>
<name>A0ACC3BV23_PYRYE</name>
<proteinExistence type="predicted"/>